<keyword evidence="3" id="KW-1185">Reference proteome</keyword>
<evidence type="ECO:0000313" key="2">
    <source>
        <dbReference type="EMBL" id="SDG49557.1"/>
    </source>
</evidence>
<evidence type="ECO:0000313" key="3">
    <source>
        <dbReference type="Proteomes" id="UP000199495"/>
    </source>
</evidence>
<dbReference type="OrthoDB" id="9997358at2"/>
<gene>
    <name evidence="2" type="ORF">SAMN04487974_103204</name>
</gene>
<evidence type="ECO:0000256" key="1">
    <source>
        <dbReference type="SAM" id="MobiDB-lite"/>
    </source>
</evidence>
<organism evidence="2 3">
    <name type="scientific">Pelagibacterium luteolum</name>
    <dbReference type="NCBI Taxonomy" id="440168"/>
    <lineage>
        <taxon>Bacteria</taxon>
        <taxon>Pseudomonadati</taxon>
        <taxon>Pseudomonadota</taxon>
        <taxon>Alphaproteobacteria</taxon>
        <taxon>Hyphomicrobiales</taxon>
        <taxon>Devosiaceae</taxon>
        <taxon>Pelagibacterium</taxon>
    </lineage>
</organism>
<feature type="region of interest" description="Disordered" evidence="1">
    <location>
        <begin position="133"/>
        <end position="161"/>
    </location>
</feature>
<sequence length="161" mass="18258">MPSDLQLAHLYKPLAARLRASHNEIARQGRVRPMAEVPMDTLRLVRRLLTEVRRFVGSISRKARLIPKLPQGNIRFSALSLFLGEACIRFETFGKALQFDRPAPGSPAAHYQAAEADLSSLIAAATADIRRVREKDAAEREEKRNRNEPEEHEPYVSQWGF</sequence>
<name>A0A1G7UPZ6_9HYPH</name>
<proteinExistence type="predicted"/>
<dbReference type="Proteomes" id="UP000199495">
    <property type="component" value="Unassembled WGS sequence"/>
</dbReference>
<protein>
    <submittedName>
        <fullName evidence="2">Uncharacterized protein</fullName>
    </submittedName>
</protein>
<accession>A0A1G7UPZ6</accession>
<feature type="compositionally biased region" description="Basic and acidic residues" evidence="1">
    <location>
        <begin position="133"/>
        <end position="154"/>
    </location>
</feature>
<dbReference type="EMBL" id="FNCS01000003">
    <property type="protein sequence ID" value="SDG49557.1"/>
    <property type="molecule type" value="Genomic_DNA"/>
</dbReference>
<dbReference type="AlphaFoldDB" id="A0A1G7UPZ6"/>
<dbReference type="RefSeq" id="WP_143009341.1">
    <property type="nucleotide sequence ID" value="NZ_FNCS01000003.1"/>
</dbReference>
<reference evidence="2 3" key="1">
    <citation type="submission" date="2016-10" db="EMBL/GenBank/DDBJ databases">
        <authorList>
            <person name="de Groot N.N."/>
        </authorList>
    </citation>
    <scope>NUCLEOTIDE SEQUENCE [LARGE SCALE GENOMIC DNA]</scope>
    <source>
        <strain evidence="2 3">CGMCC 1.10267</strain>
    </source>
</reference>